<organism evidence="1">
    <name type="scientific">uncultured Oceanobacillus sp</name>
    <dbReference type="NCBI Taxonomy" id="486727"/>
    <lineage>
        <taxon>Bacteria</taxon>
        <taxon>Bacillati</taxon>
        <taxon>Bacillota</taxon>
        <taxon>Bacilli</taxon>
        <taxon>Bacillales</taxon>
        <taxon>Bacillaceae</taxon>
        <taxon>Oceanobacillus</taxon>
        <taxon>environmental samples</taxon>
    </lineage>
</organism>
<name>A0A060CAT2_9BACI</name>
<dbReference type="AlphaFoldDB" id="A0A060CAT2"/>
<dbReference type="SUPFAM" id="SSF53448">
    <property type="entry name" value="Nucleotide-diphospho-sugar transferases"/>
    <property type="match status" value="1"/>
</dbReference>
<dbReference type="InterPro" id="IPR029044">
    <property type="entry name" value="Nucleotide-diphossugar_trans"/>
</dbReference>
<accession>A0A060CAT2</accession>
<protein>
    <submittedName>
        <fullName evidence="1">CAZy families GT2 protein</fullName>
    </submittedName>
</protein>
<evidence type="ECO:0000313" key="1">
    <source>
        <dbReference type="EMBL" id="AIA90140.1"/>
    </source>
</evidence>
<sequence>MARTRTDWAHPEKIAVMVARLAAEPELVATGVHHVRVSGARGFQCRSGQYARPDASSLMFRREPVIDRIGYFDSVRSGADSEFTRRLQRVFGPATLSYCAELLSVVSWSPTTLSGGGRFAIDDDTGVMAPLRNAYRASYAVWHETASDS</sequence>
<reference evidence="1" key="1">
    <citation type="journal article" date="2013" name="Environ. Microbiol.">
        <title>Seasonally variable intestinal metagenomes of the red palm weevil (Rhynchophorus ferrugineus).</title>
        <authorList>
            <person name="Jia S."/>
            <person name="Zhang X."/>
            <person name="Zhang G."/>
            <person name="Yin A."/>
            <person name="Zhang S."/>
            <person name="Li F."/>
            <person name="Wang L."/>
            <person name="Zhao D."/>
            <person name="Yun Q."/>
            <person name="Tala"/>
            <person name="Wang J."/>
            <person name="Sun G."/>
            <person name="Baabdullah M."/>
            <person name="Yu X."/>
            <person name="Hu S."/>
            <person name="Al-Mssallem I.S."/>
            <person name="Yu J."/>
        </authorList>
    </citation>
    <scope>NUCLEOTIDE SEQUENCE</scope>
</reference>
<proteinExistence type="predicted"/>
<feature type="non-terminal residue" evidence="1">
    <location>
        <position position="149"/>
    </location>
</feature>
<dbReference type="EMBL" id="KF122843">
    <property type="protein sequence ID" value="AIA90140.1"/>
    <property type="molecule type" value="Genomic_DNA"/>
</dbReference>